<name>A0A9W6ZV22_9STRA</name>
<dbReference type="Pfam" id="PF00173">
    <property type="entry name" value="Cyt-b5"/>
    <property type="match status" value="1"/>
</dbReference>
<keyword evidence="12" id="KW-1015">Disulfide bond</keyword>
<evidence type="ECO:0000256" key="8">
    <source>
        <dbReference type="ARBA" id="ARBA00022827"/>
    </source>
</evidence>
<dbReference type="Gene3D" id="3.90.700.10">
    <property type="entry name" value="Succinate dehydrogenase/fumarate reductase flavoprotein, catalytic domain"/>
    <property type="match status" value="1"/>
</dbReference>
<evidence type="ECO:0000256" key="6">
    <source>
        <dbReference type="ARBA" id="ARBA00022729"/>
    </source>
</evidence>
<feature type="signal peptide" evidence="16">
    <location>
        <begin position="1"/>
        <end position="23"/>
    </location>
</feature>
<dbReference type="PROSITE" id="PS51257">
    <property type="entry name" value="PROKAR_LIPOPROTEIN"/>
    <property type="match status" value="1"/>
</dbReference>
<gene>
    <name evidence="18" type="ORF">TrLO_g5939</name>
</gene>
<reference evidence="19" key="1">
    <citation type="journal article" date="2023" name="Commun. Biol.">
        <title>Genome analysis of Parmales, the sister group of diatoms, reveals the evolutionary specialization of diatoms from phago-mixotrophs to photoautotrophs.</title>
        <authorList>
            <person name="Ban H."/>
            <person name="Sato S."/>
            <person name="Yoshikawa S."/>
            <person name="Yamada K."/>
            <person name="Nakamura Y."/>
            <person name="Ichinomiya M."/>
            <person name="Sato N."/>
            <person name="Blanc-Mathieu R."/>
            <person name="Endo H."/>
            <person name="Kuwata A."/>
            <person name="Ogata H."/>
        </authorList>
    </citation>
    <scope>NUCLEOTIDE SEQUENCE [LARGE SCALE GENOMIC DNA]</scope>
    <source>
        <strain evidence="19">NIES 3700</strain>
    </source>
</reference>
<dbReference type="EMBL" id="BRXW01000465">
    <property type="protein sequence ID" value="GMH57345.1"/>
    <property type="molecule type" value="Genomic_DNA"/>
</dbReference>
<dbReference type="InterPro" id="IPR036188">
    <property type="entry name" value="FAD/NAD-bd_sf"/>
</dbReference>
<dbReference type="SMART" id="SM01117">
    <property type="entry name" value="Cyt-b5"/>
    <property type="match status" value="1"/>
</dbReference>
<keyword evidence="14" id="KW-0676">Redox-active center</keyword>
<evidence type="ECO:0000256" key="4">
    <source>
        <dbReference type="ARBA" id="ARBA00022448"/>
    </source>
</evidence>
<feature type="region of interest" description="Disordered" evidence="15">
    <location>
        <begin position="175"/>
        <end position="195"/>
    </location>
</feature>
<evidence type="ECO:0000313" key="19">
    <source>
        <dbReference type="Proteomes" id="UP001165122"/>
    </source>
</evidence>
<evidence type="ECO:0000256" key="3">
    <source>
        <dbReference type="ARBA" id="ARBA00008277"/>
    </source>
</evidence>
<dbReference type="GO" id="GO:0034975">
    <property type="term" value="P:protein folding in endoplasmic reticulum"/>
    <property type="evidence" value="ECO:0007669"/>
    <property type="project" value="InterPro"/>
</dbReference>
<keyword evidence="8" id="KW-0274">FAD</keyword>
<dbReference type="AlphaFoldDB" id="A0A9W6ZV22"/>
<evidence type="ECO:0000256" key="13">
    <source>
        <dbReference type="ARBA" id="ARBA00023180"/>
    </source>
</evidence>
<evidence type="ECO:0000256" key="1">
    <source>
        <dbReference type="ARBA" id="ARBA00001974"/>
    </source>
</evidence>
<keyword evidence="10" id="KW-0560">Oxidoreductase</keyword>
<dbReference type="Gene3D" id="3.50.50.60">
    <property type="entry name" value="FAD/NAD(P)-binding domain"/>
    <property type="match status" value="1"/>
</dbReference>
<dbReference type="PANTHER" id="PTHR43400:SF1">
    <property type="entry name" value="FUMARATE REDUCTASE"/>
    <property type="match status" value="1"/>
</dbReference>
<proteinExistence type="inferred from homology"/>
<dbReference type="InterPro" id="IPR003953">
    <property type="entry name" value="FAD-dep_OxRdtase_2_FAD-bd"/>
</dbReference>
<dbReference type="OrthoDB" id="10252157at2759"/>
<evidence type="ECO:0000256" key="2">
    <source>
        <dbReference type="ARBA" id="ARBA00004367"/>
    </source>
</evidence>
<dbReference type="InterPro" id="IPR010960">
    <property type="entry name" value="Flavocytochrome_c"/>
</dbReference>
<dbReference type="PANTHER" id="PTHR43400">
    <property type="entry name" value="FUMARATE REDUCTASE"/>
    <property type="match status" value="1"/>
</dbReference>
<dbReference type="InterPro" id="IPR050315">
    <property type="entry name" value="FAD-oxidoreductase_2"/>
</dbReference>
<dbReference type="Proteomes" id="UP001165122">
    <property type="component" value="Unassembled WGS sequence"/>
</dbReference>
<dbReference type="SUPFAM" id="SSF56425">
    <property type="entry name" value="Succinate dehydrogenase/fumarate reductase flavoprotein, catalytic domain"/>
    <property type="match status" value="1"/>
</dbReference>
<dbReference type="SUPFAM" id="SSF110019">
    <property type="entry name" value="ERO1-like"/>
    <property type="match status" value="1"/>
</dbReference>
<keyword evidence="9" id="KW-0249">Electron transport</keyword>
<organism evidence="18 19">
    <name type="scientific">Triparma laevis f. longispina</name>
    <dbReference type="NCBI Taxonomy" id="1714387"/>
    <lineage>
        <taxon>Eukaryota</taxon>
        <taxon>Sar</taxon>
        <taxon>Stramenopiles</taxon>
        <taxon>Ochrophyta</taxon>
        <taxon>Bolidophyceae</taxon>
        <taxon>Parmales</taxon>
        <taxon>Triparmaceae</taxon>
        <taxon>Triparma</taxon>
    </lineage>
</organism>
<evidence type="ECO:0000256" key="11">
    <source>
        <dbReference type="ARBA" id="ARBA00023136"/>
    </source>
</evidence>
<keyword evidence="13" id="KW-0325">Glycoprotein</keyword>
<dbReference type="GO" id="GO:0015035">
    <property type="term" value="F:protein-disulfide reductase activity"/>
    <property type="evidence" value="ECO:0007669"/>
    <property type="project" value="InterPro"/>
</dbReference>
<sequence>MLGTMFRSRTLAFFMLLLLYACAEQIQSPIPDPIPSSYLSGDCLENCAPEPSSSDSPPFTSGTPSVPTSPFTINPLKQCSMETVDLANSKQLSAILSNLRDREFFRFFEVDLERGCEFWREDLESKFECSGGEEEEETSMGSNFGSSFEDPFAATEDDKPAPLCTVEPATPSFSFELETDPVHPSNSPTSPDCSDPASENFWVDVCTPLQGTSQVIDLIENSEHNTYYDGRHIWEAIYSENCVGEEGQCYEEKVLYRLLSGLHSSTSISIAKKFYPPSKKKNRTTYEPNPTLFVETFNHHPDYLRNVHFSYVVLLRALRRGGKFLKEYHYVTGNSTDDFKTQALMNRLADSAILDDCASVFDAFDETLMFSDDIQGHALKKNFKGVFHNVSKIVDCVQCQQCRLHAKLSLLGYGAALKMLFLPEEKYEEAISRNEVVAFIGVLAKMSESITNIKELGQMYWDQHDALLKVNIDKSSSPSSSSSSSSVNSLSPFDEVGAADGCIASIKQLAAEHLISPELEIQLVTQALRFDPALLLVCKHYSAADKQFLPLIEAVQTSGSSLSASQTPEPDCIVVGTGLAGLSAALTVLDNGGTVTLVEKEARMGGNSAKASSGINACCPYNDTLGDSLELFKSDTTRSAGKQAQPDLIQVLVDGSEAAVMWLKDRVGVDLSKVAQLGGHSAKRTNRPNNGMAGAEIITGMRREVKKYEKSGQLKVLLKTRMVELMKDDEEVEGGGKVVGIKVQTEGEEEVTQLTSRTTILATGGFASDRSSGSYLDQHRPELMSMPATAGDFSTGDGISVATALGAAVVDMDKVQLHPTGWVDPSDPTAGTKTLAAELMRGVGGVLLNTKGERFCNEVSTRSNVTHHMLLHDAKYAETGVWEIESPIPDIWLVLSEEAGEEAGRHVELYSHKGLLTEVKGLKGVAKFMEGGVGEKGLKRTFEQYAKAAVSGSGEDEFGKRVFRNLAGNLKGGKFWVGKVTPVLHYCMGGLKIDVEGNVLGSGGEVLEGLWAAGEVAGGVHGGNRLGGNSLLECTVFGRKVGGRVEIREEKIREEVVVGAGGGAGGDKSRDISKEELSKHSVEEDCWIGIHGKVYDLTAFAEEHPPGPESIWKLCGLDGTEVFKAVHSAEMLAEFEEELLGVLV</sequence>
<evidence type="ECO:0000256" key="9">
    <source>
        <dbReference type="ARBA" id="ARBA00022982"/>
    </source>
</evidence>
<evidence type="ECO:0000259" key="17">
    <source>
        <dbReference type="PROSITE" id="PS50255"/>
    </source>
</evidence>
<dbReference type="GO" id="GO:0016972">
    <property type="term" value="F:thiol oxidase activity"/>
    <property type="evidence" value="ECO:0007669"/>
    <property type="project" value="InterPro"/>
</dbReference>
<dbReference type="SUPFAM" id="SSF51905">
    <property type="entry name" value="FAD/NAD(P)-binding domain"/>
    <property type="match status" value="1"/>
</dbReference>
<keyword evidence="5" id="KW-0285">Flavoprotein</keyword>
<feature type="region of interest" description="Disordered" evidence="15">
    <location>
        <begin position="48"/>
        <end position="67"/>
    </location>
</feature>
<evidence type="ECO:0000256" key="14">
    <source>
        <dbReference type="ARBA" id="ARBA00023284"/>
    </source>
</evidence>
<comment type="subcellular location">
    <subcellularLocation>
        <location evidence="2">Endoplasmic reticulum membrane</location>
        <topology evidence="2">Peripheral membrane protein</topology>
        <orientation evidence="2">Lumenal side</orientation>
    </subcellularLocation>
</comment>
<dbReference type="GO" id="GO:0005789">
    <property type="term" value="C:endoplasmic reticulum membrane"/>
    <property type="evidence" value="ECO:0007669"/>
    <property type="project" value="UniProtKB-SubCell"/>
</dbReference>
<keyword evidence="11" id="KW-0472">Membrane</keyword>
<dbReference type="Gene3D" id="3.10.120.10">
    <property type="entry name" value="Cytochrome b5-like heme/steroid binding domain"/>
    <property type="match status" value="1"/>
</dbReference>
<evidence type="ECO:0000256" key="10">
    <source>
        <dbReference type="ARBA" id="ARBA00023002"/>
    </source>
</evidence>
<dbReference type="InterPro" id="IPR036400">
    <property type="entry name" value="Cyt_B5-like_heme/steroid_sf"/>
</dbReference>
<feature type="region of interest" description="Disordered" evidence="15">
    <location>
        <begin position="127"/>
        <end position="152"/>
    </location>
</feature>
<feature type="chain" id="PRO_5040838982" description="Cytochrome b5 heme-binding domain-containing protein" evidence="16">
    <location>
        <begin position="24"/>
        <end position="1144"/>
    </location>
</feature>
<evidence type="ECO:0000256" key="7">
    <source>
        <dbReference type="ARBA" id="ARBA00022824"/>
    </source>
</evidence>
<evidence type="ECO:0000256" key="5">
    <source>
        <dbReference type="ARBA" id="ARBA00022630"/>
    </source>
</evidence>
<accession>A0A9W6ZV22</accession>
<feature type="compositionally biased region" description="Polar residues" evidence="15">
    <location>
        <begin position="51"/>
        <end position="67"/>
    </location>
</feature>
<evidence type="ECO:0000256" key="15">
    <source>
        <dbReference type="SAM" id="MobiDB-lite"/>
    </source>
</evidence>
<feature type="domain" description="Cytochrome b5 heme-binding" evidence="17">
    <location>
        <begin position="1069"/>
        <end position="1144"/>
    </location>
</feature>
<evidence type="ECO:0000256" key="12">
    <source>
        <dbReference type="ARBA" id="ARBA00023157"/>
    </source>
</evidence>
<dbReference type="SUPFAM" id="SSF55856">
    <property type="entry name" value="Cytochrome b5-like heme/steroid binding domain"/>
    <property type="match status" value="1"/>
</dbReference>
<comment type="similarity">
    <text evidence="3">Belongs to the EROs family.</text>
</comment>
<dbReference type="Pfam" id="PF00890">
    <property type="entry name" value="FAD_binding_2"/>
    <property type="match status" value="1"/>
</dbReference>
<dbReference type="Pfam" id="PF04137">
    <property type="entry name" value="ERO1"/>
    <property type="match status" value="1"/>
</dbReference>
<dbReference type="PROSITE" id="PS50255">
    <property type="entry name" value="CYTOCHROME_B5_2"/>
    <property type="match status" value="1"/>
</dbReference>
<comment type="caution">
    <text evidence="18">The sequence shown here is derived from an EMBL/GenBank/DDBJ whole genome shotgun (WGS) entry which is preliminary data.</text>
</comment>
<dbReference type="InterPro" id="IPR001199">
    <property type="entry name" value="Cyt_B5-like_heme/steroid-bd"/>
</dbReference>
<dbReference type="GO" id="GO:0071949">
    <property type="term" value="F:FAD binding"/>
    <property type="evidence" value="ECO:0007669"/>
    <property type="project" value="InterPro"/>
</dbReference>
<keyword evidence="7" id="KW-0256">Endoplasmic reticulum</keyword>
<protein>
    <recommendedName>
        <fullName evidence="17">Cytochrome b5 heme-binding domain-containing protein</fullName>
    </recommendedName>
</protein>
<keyword evidence="19" id="KW-1185">Reference proteome</keyword>
<dbReference type="InterPro" id="IPR007266">
    <property type="entry name" value="Ero1"/>
</dbReference>
<dbReference type="InterPro" id="IPR037192">
    <property type="entry name" value="ERO1-like_sf"/>
</dbReference>
<dbReference type="GO" id="GO:0010181">
    <property type="term" value="F:FMN binding"/>
    <property type="evidence" value="ECO:0007669"/>
    <property type="project" value="InterPro"/>
</dbReference>
<keyword evidence="6 16" id="KW-0732">Signal</keyword>
<evidence type="ECO:0000313" key="18">
    <source>
        <dbReference type="EMBL" id="GMH57345.1"/>
    </source>
</evidence>
<dbReference type="InterPro" id="IPR027477">
    <property type="entry name" value="Succ_DH/fumarate_Rdtase_cat_sf"/>
</dbReference>
<dbReference type="NCBIfam" id="TIGR01813">
    <property type="entry name" value="flavo_cyto_c"/>
    <property type="match status" value="1"/>
</dbReference>
<evidence type="ECO:0000256" key="16">
    <source>
        <dbReference type="SAM" id="SignalP"/>
    </source>
</evidence>
<comment type="cofactor">
    <cofactor evidence="1">
        <name>FAD</name>
        <dbReference type="ChEBI" id="CHEBI:57692"/>
    </cofactor>
</comment>
<keyword evidence="4" id="KW-0813">Transport</keyword>